<name>L8JE83_9GAMM</name>
<reference evidence="2 3" key="1">
    <citation type="submission" date="2012-12" db="EMBL/GenBank/DDBJ databases">
        <title>Genome Assembly of Photobacterium sp. AK15.</title>
        <authorList>
            <person name="Khatri I."/>
            <person name="Vaidya B."/>
            <person name="Srinivas T.N.R."/>
            <person name="Subramanian S."/>
            <person name="Pinnaka A."/>
        </authorList>
    </citation>
    <scope>NUCLEOTIDE SEQUENCE [LARGE SCALE GENOMIC DNA]</scope>
    <source>
        <strain evidence="2 3">AK15</strain>
    </source>
</reference>
<organism evidence="2 3">
    <name type="scientific">Photobacterium marinum</name>
    <dbReference type="NCBI Taxonomy" id="1056511"/>
    <lineage>
        <taxon>Bacteria</taxon>
        <taxon>Pseudomonadati</taxon>
        <taxon>Pseudomonadota</taxon>
        <taxon>Gammaproteobacteria</taxon>
        <taxon>Vibrionales</taxon>
        <taxon>Vibrionaceae</taxon>
        <taxon>Photobacterium</taxon>
    </lineage>
</organism>
<evidence type="ECO:0000256" key="1">
    <source>
        <dbReference type="SAM" id="SignalP"/>
    </source>
</evidence>
<dbReference type="AlphaFoldDB" id="L8JE83"/>
<proteinExistence type="predicted"/>
<evidence type="ECO:0000313" key="2">
    <source>
        <dbReference type="EMBL" id="ELR67145.1"/>
    </source>
</evidence>
<dbReference type="GO" id="GO:0008643">
    <property type="term" value="P:carbohydrate transport"/>
    <property type="evidence" value="ECO:0007669"/>
    <property type="project" value="InterPro"/>
</dbReference>
<sequence>MKIIKTTLAAMLAASLIGCAASPTSGNNSPVKDVVITAQACCTTYSEFSWVPMQGSEIDFVVDEYSKVGMFPEGKSYFATFALPQNVERMQVDLKSWMKSSGVFAPKVVLLNPQFQPVETISLEDFDVAPSNLFSLSSYQKRFTMEQSKTPYMVVYSPLEYREGQIQIPHPERVRAEELGLARPMVTDPVIQHQKFGSLTLDLKPLNLRSYRADQVVQAPVSKPAPVVVAPVVAVKPAPQAAPAVISAKMLPETEAFYNAQIKAAVEKNDMQKALRLLEEAKRAGSATAESTFIHLIKK</sequence>
<dbReference type="Pfam" id="PF07148">
    <property type="entry name" value="MalM"/>
    <property type="match status" value="1"/>
</dbReference>
<comment type="caution">
    <text evidence="2">The sequence shown here is derived from an EMBL/GenBank/DDBJ whole genome shotgun (WGS) entry which is preliminary data.</text>
</comment>
<dbReference type="InterPro" id="IPR010794">
    <property type="entry name" value="MalM"/>
</dbReference>
<dbReference type="OrthoDB" id="5812146at2"/>
<dbReference type="Proteomes" id="UP000011134">
    <property type="component" value="Unassembled WGS sequence"/>
</dbReference>
<dbReference type="PROSITE" id="PS51257">
    <property type="entry name" value="PROKAR_LIPOPROTEIN"/>
    <property type="match status" value="1"/>
</dbReference>
<dbReference type="RefSeq" id="WP_007462515.1">
    <property type="nucleotide sequence ID" value="NZ_AMZO01000003.1"/>
</dbReference>
<protein>
    <submittedName>
        <fullName evidence="2">Maltose operon periplasmic protein MalM</fullName>
    </submittedName>
</protein>
<gene>
    <name evidence="2" type="ORF">C942_02653</name>
</gene>
<keyword evidence="1" id="KW-0732">Signal</keyword>
<keyword evidence="3" id="KW-1185">Reference proteome</keyword>
<dbReference type="GO" id="GO:0042597">
    <property type="term" value="C:periplasmic space"/>
    <property type="evidence" value="ECO:0007669"/>
    <property type="project" value="InterPro"/>
</dbReference>
<accession>L8JE83</accession>
<dbReference type="EMBL" id="AMZO01000003">
    <property type="protein sequence ID" value="ELR67145.1"/>
    <property type="molecule type" value="Genomic_DNA"/>
</dbReference>
<evidence type="ECO:0000313" key="3">
    <source>
        <dbReference type="Proteomes" id="UP000011134"/>
    </source>
</evidence>
<feature type="chain" id="PRO_5003992917" evidence="1">
    <location>
        <begin position="21"/>
        <end position="299"/>
    </location>
</feature>
<dbReference type="PATRIC" id="fig|1056511.3.peg.715"/>
<feature type="signal peptide" evidence="1">
    <location>
        <begin position="1"/>
        <end position="20"/>
    </location>
</feature>